<evidence type="ECO:0000256" key="6">
    <source>
        <dbReference type="PIRSR" id="PIRSR003085-1"/>
    </source>
</evidence>
<accession>A0A5C5VFV6</accession>
<dbReference type="PANTHER" id="PTHR43667:SF2">
    <property type="entry name" value="FATTY ACID C-METHYL TRANSFERASE"/>
    <property type="match status" value="1"/>
</dbReference>
<dbReference type="InterPro" id="IPR050723">
    <property type="entry name" value="CFA/CMAS"/>
</dbReference>
<evidence type="ECO:0000256" key="2">
    <source>
        <dbReference type="ARBA" id="ARBA00022603"/>
    </source>
</evidence>
<keyword evidence="5" id="KW-0443">Lipid metabolism</keyword>
<evidence type="ECO:0000256" key="4">
    <source>
        <dbReference type="ARBA" id="ARBA00022691"/>
    </source>
</evidence>
<keyword evidence="4" id="KW-0949">S-adenosyl-L-methionine</keyword>
<dbReference type="PANTHER" id="PTHR43667">
    <property type="entry name" value="CYCLOPROPANE-FATTY-ACYL-PHOSPHOLIPID SYNTHASE"/>
    <property type="match status" value="1"/>
</dbReference>
<dbReference type="CDD" id="cd02440">
    <property type="entry name" value="AdoMet_MTases"/>
    <property type="match status" value="1"/>
</dbReference>
<protein>
    <submittedName>
        <fullName evidence="7">Cyclopropane-fatty-acyl-phospholipid synthase</fullName>
        <ecNumber evidence="7">2.1.1.79</ecNumber>
    </submittedName>
</protein>
<reference evidence="7 8" key="1">
    <citation type="submission" date="2019-02" db="EMBL/GenBank/DDBJ databases">
        <title>Deep-cultivation of Planctomycetes and their phenomic and genomic characterization uncovers novel biology.</title>
        <authorList>
            <person name="Wiegand S."/>
            <person name="Jogler M."/>
            <person name="Boedeker C."/>
            <person name="Pinto D."/>
            <person name="Vollmers J."/>
            <person name="Rivas-Marin E."/>
            <person name="Kohn T."/>
            <person name="Peeters S.H."/>
            <person name="Heuer A."/>
            <person name="Rast P."/>
            <person name="Oberbeckmann S."/>
            <person name="Bunk B."/>
            <person name="Jeske O."/>
            <person name="Meyerdierks A."/>
            <person name="Storesund J.E."/>
            <person name="Kallscheuer N."/>
            <person name="Luecker S."/>
            <person name="Lage O.M."/>
            <person name="Pohl T."/>
            <person name="Merkel B.J."/>
            <person name="Hornburger P."/>
            <person name="Mueller R.-W."/>
            <person name="Bruemmer F."/>
            <person name="Labrenz M."/>
            <person name="Spormann A.M."/>
            <person name="Op Den Camp H."/>
            <person name="Overmann J."/>
            <person name="Amann R."/>
            <person name="Jetten M.S.M."/>
            <person name="Mascher T."/>
            <person name="Medema M.H."/>
            <person name="Devos D.P."/>
            <person name="Kaster A.-K."/>
            <person name="Ovreas L."/>
            <person name="Rohde M."/>
            <person name="Galperin M.Y."/>
            <person name="Jogler C."/>
        </authorList>
    </citation>
    <scope>NUCLEOTIDE SEQUENCE [LARGE SCALE GENOMIC DNA]</scope>
    <source>
        <strain evidence="7 8">KOR34</strain>
    </source>
</reference>
<feature type="active site" evidence="6">
    <location>
        <position position="366"/>
    </location>
</feature>
<evidence type="ECO:0000313" key="8">
    <source>
        <dbReference type="Proteomes" id="UP000316714"/>
    </source>
</evidence>
<dbReference type="PIRSF" id="PIRSF003085">
    <property type="entry name" value="CMAS"/>
    <property type="match status" value="1"/>
</dbReference>
<dbReference type="EC" id="2.1.1.79" evidence="7"/>
<proteinExistence type="inferred from homology"/>
<dbReference type="InterPro" id="IPR003333">
    <property type="entry name" value="CMAS"/>
</dbReference>
<dbReference type="GO" id="GO:0032259">
    <property type="term" value="P:methylation"/>
    <property type="evidence" value="ECO:0007669"/>
    <property type="project" value="UniProtKB-KW"/>
</dbReference>
<keyword evidence="2 7" id="KW-0489">Methyltransferase</keyword>
<dbReference type="InterPro" id="IPR029063">
    <property type="entry name" value="SAM-dependent_MTases_sf"/>
</dbReference>
<gene>
    <name evidence="7" type="primary">cfa_2</name>
    <name evidence="7" type="ORF">KOR34_14810</name>
</gene>
<comment type="caution">
    <text evidence="7">The sequence shown here is derived from an EMBL/GenBank/DDBJ whole genome shotgun (WGS) entry which is preliminary data.</text>
</comment>
<dbReference type="Proteomes" id="UP000316714">
    <property type="component" value="Unassembled WGS sequence"/>
</dbReference>
<evidence type="ECO:0000313" key="7">
    <source>
        <dbReference type="EMBL" id="TWT36575.1"/>
    </source>
</evidence>
<evidence type="ECO:0000256" key="5">
    <source>
        <dbReference type="ARBA" id="ARBA00023098"/>
    </source>
</evidence>
<name>A0A5C5VFV6_9BACT</name>
<keyword evidence="8" id="KW-1185">Reference proteome</keyword>
<dbReference type="GO" id="GO:0008825">
    <property type="term" value="F:cyclopropane-fatty-acyl-phospholipid synthase activity"/>
    <property type="evidence" value="ECO:0007669"/>
    <property type="project" value="UniProtKB-EC"/>
</dbReference>
<dbReference type="EMBL" id="SIHJ01000001">
    <property type="protein sequence ID" value="TWT36575.1"/>
    <property type="molecule type" value="Genomic_DNA"/>
</dbReference>
<dbReference type="GO" id="GO:0008610">
    <property type="term" value="P:lipid biosynthetic process"/>
    <property type="evidence" value="ECO:0007669"/>
    <property type="project" value="InterPro"/>
</dbReference>
<dbReference type="Gene3D" id="3.40.50.150">
    <property type="entry name" value="Vaccinia Virus protein VP39"/>
    <property type="match status" value="1"/>
</dbReference>
<comment type="similarity">
    <text evidence="1">Belongs to the CFA/CMAS family.</text>
</comment>
<dbReference type="AlphaFoldDB" id="A0A5C5VFV6"/>
<dbReference type="SUPFAM" id="SSF53335">
    <property type="entry name" value="S-adenosyl-L-methionine-dependent methyltransferases"/>
    <property type="match status" value="1"/>
</dbReference>
<evidence type="ECO:0000256" key="1">
    <source>
        <dbReference type="ARBA" id="ARBA00010815"/>
    </source>
</evidence>
<sequence>MFRKLGTIRDGLLRVREGSHETVFGHNTECEIEGELAVRDQGFYLLLATGGANGAAEAYLRGYWDTPDLTRVLRVMARNLSTSARIGGLASWLVSPLTYLSRAACRNTVRGSRRNIAAHYDLSNEFFELMLDPTMTYSCGVFEHEMSTLEEASLEKYDRLCRLIRLSDADHVLEIGTGWGGFAEFAVERYGCRVTTTTISKEQHAYASKRLRSGRCAGRVNLLQTDYRELTGEFDKLVSIEMIEAVGEQFLPEYFAKCSSLLRPQGAMALQAITIPDQRYDHYRRGVDFIQKYIFPGGFLPSIGKIASCIGGHTDMRLTYSEDFSRDYAQTLAAWRGRFSENRRRVLELGFDQRFLRMWEYYLCYCEAGFLERKVGVHQLLYSKPLAR</sequence>
<evidence type="ECO:0000256" key="3">
    <source>
        <dbReference type="ARBA" id="ARBA00022679"/>
    </source>
</evidence>
<organism evidence="7 8">
    <name type="scientific">Posidoniimonas corsicana</name>
    <dbReference type="NCBI Taxonomy" id="1938618"/>
    <lineage>
        <taxon>Bacteria</taxon>
        <taxon>Pseudomonadati</taxon>
        <taxon>Planctomycetota</taxon>
        <taxon>Planctomycetia</taxon>
        <taxon>Pirellulales</taxon>
        <taxon>Lacipirellulaceae</taxon>
        <taxon>Posidoniimonas</taxon>
    </lineage>
</organism>
<dbReference type="Pfam" id="PF02353">
    <property type="entry name" value="CMAS"/>
    <property type="match status" value="1"/>
</dbReference>
<keyword evidence="3 7" id="KW-0808">Transferase</keyword>